<dbReference type="EMBL" id="ABEU02000024">
    <property type="protein sequence ID" value="PNR28159.1"/>
    <property type="molecule type" value="Genomic_DNA"/>
</dbReference>
<dbReference type="Proteomes" id="UP000006727">
    <property type="component" value="Chromosome 24"/>
</dbReference>
<dbReference type="eggNOG" id="KOG2754">
    <property type="taxonomic scope" value="Eukaryota"/>
</dbReference>
<dbReference type="GO" id="GO:0009826">
    <property type="term" value="P:unidimensional cell growth"/>
    <property type="evidence" value="ECO:0007669"/>
    <property type="project" value="EnsemblPlants"/>
</dbReference>
<dbReference type="PANTHER" id="PTHR10830">
    <property type="entry name" value="DOLICHYL-DIPHOSPHOOLIGOSACCHARIDE--PROTEIN GLYCOSYLTRANSFERASE 48 KDA SUBUNIT"/>
    <property type="match status" value="1"/>
</dbReference>
<evidence type="ECO:0000313" key="13">
    <source>
        <dbReference type="Proteomes" id="UP000006727"/>
    </source>
</evidence>
<dbReference type="InterPro" id="IPR055459">
    <property type="entry name" value="OST48_MD"/>
</dbReference>
<feature type="domain" description="OST48 middle" evidence="10">
    <location>
        <begin position="303"/>
        <end position="441"/>
    </location>
</feature>
<feature type="domain" description="OST48 N-terminal" evidence="9">
    <location>
        <begin position="36"/>
        <end position="289"/>
    </location>
</feature>
<comment type="subcellular location">
    <subcellularLocation>
        <location evidence="8">Endoplasmic reticulum membrane</location>
        <topology evidence="8">Single-pass type I membrane protein</topology>
    </subcellularLocation>
    <subcellularLocation>
        <location evidence="1">Membrane</location>
        <topology evidence="1">Single-pass type I membrane protein</topology>
    </subcellularLocation>
</comment>
<comment type="function">
    <text evidence="8">Subunit of the oligosaccharyl transferase (OST) complex that catalyzes the initial transfer of a defined glycan (Glc(3)Man(9)GlcNAc(2) in eukaryotes) from the lipid carrier dolichol-pyrophosphate to an asparagine residue within an Asn-X-Ser/Thr consensus motif in nascent polypeptide chains, the first step in protein N-glycosylation. N-glycosylation occurs cotranslationally and the complex associates with the Sec61 complex at the channel-forming translocon complex that mediates protein translocation across the endoplasmic reticulum (ER).</text>
</comment>
<proteinExistence type="inferred from homology"/>
<dbReference type="STRING" id="3218.A9SFI1"/>
<comment type="similarity">
    <text evidence="3 8">Belongs to the DDOST 48 kDa subunit family.</text>
</comment>
<dbReference type="InterPro" id="IPR055457">
    <property type="entry name" value="OST48_N"/>
</dbReference>
<dbReference type="UniPathway" id="UPA00378"/>
<dbReference type="KEGG" id="ppp:112276933"/>
<dbReference type="Pfam" id="PF03345">
    <property type="entry name" value="OST48_N"/>
    <property type="match status" value="1"/>
</dbReference>
<evidence type="ECO:0000256" key="1">
    <source>
        <dbReference type="ARBA" id="ARBA00004479"/>
    </source>
</evidence>
<evidence type="ECO:0000313" key="12">
    <source>
        <dbReference type="EnsemblPlants" id="Pp3c24_6930V3.1"/>
    </source>
</evidence>
<reference evidence="11 13" key="2">
    <citation type="journal article" date="2018" name="Plant J.">
        <title>The Physcomitrella patens chromosome-scale assembly reveals moss genome structure and evolution.</title>
        <authorList>
            <person name="Lang D."/>
            <person name="Ullrich K.K."/>
            <person name="Murat F."/>
            <person name="Fuchs J."/>
            <person name="Jenkins J."/>
            <person name="Haas F.B."/>
            <person name="Piednoel M."/>
            <person name="Gundlach H."/>
            <person name="Van Bel M."/>
            <person name="Meyberg R."/>
            <person name="Vives C."/>
            <person name="Morata J."/>
            <person name="Symeonidi A."/>
            <person name="Hiss M."/>
            <person name="Muchero W."/>
            <person name="Kamisugi Y."/>
            <person name="Saleh O."/>
            <person name="Blanc G."/>
            <person name="Decker E.L."/>
            <person name="van Gessel N."/>
            <person name="Grimwood J."/>
            <person name="Hayes R.D."/>
            <person name="Graham S.W."/>
            <person name="Gunter L.E."/>
            <person name="McDaniel S.F."/>
            <person name="Hoernstein S.N.W."/>
            <person name="Larsson A."/>
            <person name="Li F.W."/>
            <person name="Perroud P.F."/>
            <person name="Phillips J."/>
            <person name="Ranjan P."/>
            <person name="Rokshar D.S."/>
            <person name="Rothfels C.J."/>
            <person name="Schneider L."/>
            <person name="Shu S."/>
            <person name="Stevenson D.W."/>
            <person name="Thummler F."/>
            <person name="Tillich M."/>
            <person name="Villarreal Aguilar J.C."/>
            <person name="Widiez T."/>
            <person name="Wong G.K."/>
            <person name="Wymore A."/>
            <person name="Zhang Y."/>
            <person name="Zimmer A.D."/>
            <person name="Quatrano R.S."/>
            <person name="Mayer K.F.X."/>
            <person name="Goodstein D."/>
            <person name="Casacuberta J.M."/>
            <person name="Vandepoele K."/>
            <person name="Reski R."/>
            <person name="Cuming A.C."/>
            <person name="Tuskan G.A."/>
            <person name="Maumus F."/>
            <person name="Salse J."/>
            <person name="Schmutz J."/>
            <person name="Rensing S.A."/>
        </authorList>
    </citation>
    <scope>NUCLEOTIDE SEQUENCE [LARGE SCALE GENOMIC DNA]</scope>
    <source>
        <strain evidence="12 13">cv. Gransden 2004</strain>
    </source>
</reference>
<dbReference type="Gramene" id="Pp3c24_6930V3.1">
    <property type="protein sequence ID" value="Pp3c24_6930V3.1"/>
    <property type="gene ID" value="Pp3c24_6930"/>
</dbReference>
<dbReference type="GO" id="GO:0008250">
    <property type="term" value="C:oligosaccharyltransferase complex"/>
    <property type="evidence" value="ECO:0000318"/>
    <property type="project" value="GO_Central"/>
</dbReference>
<reference evidence="11 13" key="1">
    <citation type="journal article" date="2008" name="Science">
        <title>The Physcomitrella genome reveals evolutionary insights into the conquest of land by plants.</title>
        <authorList>
            <person name="Rensing S."/>
            <person name="Lang D."/>
            <person name="Zimmer A."/>
            <person name="Terry A."/>
            <person name="Salamov A."/>
            <person name="Shapiro H."/>
            <person name="Nishiyama T."/>
            <person name="Perroud P.-F."/>
            <person name="Lindquist E."/>
            <person name="Kamisugi Y."/>
            <person name="Tanahashi T."/>
            <person name="Sakakibara K."/>
            <person name="Fujita T."/>
            <person name="Oishi K."/>
            <person name="Shin-I T."/>
            <person name="Kuroki Y."/>
            <person name="Toyoda A."/>
            <person name="Suzuki Y."/>
            <person name="Hashimoto A."/>
            <person name="Yamaguchi K."/>
            <person name="Sugano A."/>
            <person name="Kohara Y."/>
            <person name="Fujiyama A."/>
            <person name="Anterola A."/>
            <person name="Aoki S."/>
            <person name="Ashton N."/>
            <person name="Barbazuk W.B."/>
            <person name="Barker E."/>
            <person name="Bennetzen J."/>
            <person name="Bezanilla M."/>
            <person name="Blankenship R."/>
            <person name="Cho S.H."/>
            <person name="Dutcher S."/>
            <person name="Estelle M."/>
            <person name="Fawcett J.A."/>
            <person name="Gundlach H."/>
            <person name="Hanada K."/>
            <person name="Heyl A."/>
            <person name="Hicks K.A."/>
            <person name="Hugh J."/>
            <person name="Lohr M."/>
            <person name="Mayer K."/>
            <person name="Melkozernov A."/>
            <person name="Murata T."/>
            <person name="Nelson D."/>
            <person name="Pils B."/>
            <person name="Prigge M."/>
            <person name="Reiss B."/>
            <person name="Renner T."/>
            <person name="Rombauts S."/>
            <person name="Rushton P."/>
            <person name="Sanderfoot A."/>
            <person name="Schween G."/>
            <person name="Shiu S.-H."/>
            <person name="Stueber K."/>
            <person name="Theodoulou F.L."/>
            <person name="Tu H."/>
            <person name="Van de Peer Y."/>
            <person name="Verrier P.J."/>
            <person name="Waters E."/>
            <person name="Wood A."/>
            <person name="Yang L."/>
            <person name="Cove D."/>
            <person name="Cuming A."/>
            <person name="Hasebe M."/>
            <person name="Lucas S."/>
            <person name="Mishler D.B."/>
            <person name="Reski R."/>
            <person name="Grigoriev I."/>
            <person name="Quatrano R.S."/>
            <person name="Boore J.L."/>
        </authorList>
    </citation>
    <scope>NUCLEOTIDE SEQUENCE [LARGE SCALE GENOMIC DNA]</scope>
    <source>
        <strain evidence="12 13">cv. Gransden 2004</strain>
    </source>
</reference>
<evidence type="ECO:0000256" key="2">
    <source>
        <dbReference type="ARBA" id="ARBA00004922"/>
    </source>
</evidence>
<evidence type="ECO:0000256" key="7">
    <source>
        <dbReference type="ARBA" id="ARBA00023136"/>
    </source>
</evidence>
<dbReference type="GO" id="GO:0018279">
    <property type="term" value="P:protein N-linked glycosylation via asparagine"/>
    <property type="evidence" value="ECO:0000318"/>
    <property type="project" value="GO_Central"/>
</dbReference>
<name>A9SFI1_PHYPA</name>
<feature type="chain" id="PRO_5014205167" description="Dolichyl-diphosphooligosaccharide--protein glycosyltransferase 48 kDa subunit" evidence="8">
    <location>
        <begin position="27"/>
        <end position="441"/>
    </location>
</feature>
<evidence type="ECO:0000259" key="9">
    <source>
        <dbReference type="Pfam" id="PF03345"/>
    </source>
</evidence>
<dbReference type="FunCoup" id="A9SFI1">
    <property type="interactions" value="4928"/>
</dbReference>
<keyword evidence="4 8" id="KW-0812">Transmembrane</keyword>
<evidence type="ECO:0000256" key="6">
    <source>
        <dbReference type="ARBA" id="ARBA00022989"/>
    </source>
</evidence>
<dbReference type="RefSeq" id="XP_024364521.1">
    <property type="nucleotide sequence ID" value="XM_024508753.2"/>
</dbReference>
<reference evidence="12" key="3">
    <citation type="submission" date="2020-12" db="UniProtKB">
        <authorList>
            <consortium name="EnsemblPlants"/>
        </authorList>
    </citation>
    <scope>IDENTIFICATION</scope>
</reference>
<evidence type="ECO:0000256" key="3">
    <source>
        <dbReference type="ARBA" id="ARBA00008743"/>
    </source>
</evidence>
<dbReference type="PaxDb" id="3218-PP1S73_47V6.1"/>
<dbReference type="HOGENOM" id="CLU_031804_0_0_1"/>
<sequence>MASSSSSWTQTLLVFFFFALPMLCTSFNPDSPSDRRVLVLVDDLAIKSSHSTYLQSLTDRGYELDVKLATDPKLTLQSYGSYHYDALILFAPKVESLGGNLDAAAISDFVDSGHDLILAADETTSDTIREIASDCGVDFDEFEKAVVIDHVKYAITPLGDDHSLIAADNLIDSTVILGSQGIKEPILYRGLGHIVNPTSELGIKVLSASPSAYSGRVGAEITDLPNVSGASMALVSVVQARNNARIMISGSLELFSNQFFESSVQQSGSDDKFEKSGNQQFAVELTKWTLHERGHLKTSNVHHHKIGETNEPAMYRIADNARYSLGIQEWNGKDWQPYQADDVQLQFYMMSPYVLKTLSHDGKGLYFTEFQVPDVYGVFQFKVEYNRLGYTTLNLAKQIPVRPFRHDEYERFIPAAFPYYGASFSTMIAFFVFGIVFLYHK</sequence>
<comment type="pathway">
    <text evidence="2 8">Protein modification; protein glycosylation.</text>
</comment>
<dbReference type="Gramene" id="Pp3c24_6930V3.3">
    <property type="protein sequence ID" value="Pp3c24_6930V3.3"/>
    <property type="gene ID" value="Pp3c24_6930"/>
</dbReference>
<dbReference type="Pfam" id="PF23358">
    <property type="entry name" value="OST48_MD"/>
    <property type="match status" value="1"/>
</dbReference>
<keyword evidence="5 8" id="KW-0256">Endoplasmic reticulum</keyword>
<evidence type="ECO:0000259" key="10">
    <source>
        <dbReference type="Pfam" id="PF23358"/>
    </source>
</evidence>
<feature type="signal peptide" evidence="8">
    <location>
        <begin position="1"/>
        <end position="26"/>
    </location>
</feature>
<dbReference type="EnsemblPlants" id="Pp3c24_6930V3.3">
    <property type="protein sequence ID" value="Pp3c24_6930V3.3"/>
    <property type="gene ID" value="Pp3c24_6930"/>
</dbReference>
<gene>
    <name evidence="12" type="primary">LOC112276933</name>
    <name evidence="11" type="ORF">PHYPA_028751</name>
</gene>
<comment type="subunit">
    <text evidence="8">Component of the oligosaccharyltransferase (OST) complex.</text>
</comment>
<dbReference type="PANTHER" id="PTHR10830:SF0">
    <property type="entry name" value="DOLICHYL-DIPHOSPHOOLIGOSACCHARIDE--PROTEIN GLYCOSYLTRANSFERASE 48 KDA SUBUNIT"/>
    <property type="match status" value="1"/>
</dbReference>
<dbReference type="OrthoDB" id="29105at2759"/>
<organism evidence="11">
    <name type="scientific">Physcomitrium patens</name>
    <name type="common">Spreading-leaved earth moss</name>
    <name type="synonym">Physcomitrella patens</name>
    <dbReference type="NCBI Taxonomy" id="3218"/>
    <lineage>
        <taxon>Eukaryota</taxon>
        <taxon>Viridiplantae</taxon>
        <taxon>Streptophyta</taxon>
        <taxon>Embryophyta</taxon>
        <taxon>Bryophyta</taxon>
        <taxon>Bryophytina</taxon>
        <taxon>Bryopsida</taxon>
        <taxon>Funariidae</taxon>
        <taxon>Funariales</taxon>
        <taxon>Funariaceae</taxon>
        <taxon>Physcomitrium</taxon>
    </lineage>
</organism>
<dbReference type="GeneID" id="112276933"/>
<keyword evidence="7 8" id="KW-0472">Membrane</keyword>
<protein>
    <recommendedName>
        <fullName evidence="8">Dolichyl-diphosphooligosaccharide--protein glycosyltransferase 48 kDa subunit</fullName>
        <shortName evidence="8">Oligosaccharyl transferase 48 kDa subunit</shortName>
    </recommendedName>
</protein>
<keyword evidence="13" id="KW-1185">Reference proteome</keyword>
<dbReference type="EnsemblPlants" id="Pp3c24_6930V3.1">
    <property type="protein sequence ID" value="Pp3c24_6930V3.1"/>
    <property type="gene ID" value="Pp3c24_6930"/>
</dbReference>
<evidence type="ECO:0000313" key="11">
    <source>
        <dbReference type="EMBL" id="PNR28159.1"/>
    </source>
</evidence>
<keyword evidence="6 8" id="KW-1133">Transmembrane helix</keyword>
<evidence type="ECO:0000256" key="8">
    <source>
        <dbReference type="RuleBase" id="RU361142"/>
    </source>
</evidence>
<feature type="transmembrane region" description="Helical" evidence="8">
    <location>
        <begin position="417"/>
        <end position="439"/>
    </location>
</feature>
<evidence type="ECO:0000256" key="5">
    <source>
        <dbReference type="ARBA" id="ARBA00022824"/>
    </source>
</evidence>
<dbReference type="GO" id="GO:0009664">
    <property type="term" value="P:plant-type cell wall organization"/>
    <property type="evidence" value="ECO:0007669"/>
    <property type="project" value="EnsemblPlants"/>
</dbReference>
<dbReference type="AlphaFoldDB" id="A9SFI1"/>
<keyword evidence="8" id="KW-0732">Signal</keyword>
<dbReference type="OMA" id="AHDEYPR"/>
<dbReference type="InterPro" id="IPR005013">
    <property type="entry name" value="DDOST_48_kDa_subunit"/>
</dbReference>
<evidence type="ECO:0000256" key="4">
    <source>
        <dbReference type="ARBA" id="ARBA00022692"/>
    </source>
</evidence>
<accession>A9SFI1</accession>